<dbReference type="STRING" id="1279009.ADICEAN_00078"/>
<evidence type="ECO:0000313" key="1">
    <source>
        <dbReference type="EMBL" id="EMR04807.1"/>
    </source>
</evidence>
<dbReference type="GO" id="GO:0015035">
    <property type="term" value="F:protein-disulfide reductase activity"/>
    <property type="evidence" value="ECO:0007669"/>
    <property type="project" value="InterPro"/>
</dbReference>
<accession>M7NC50</accession>
<gene>
    <name evidence="1" type="ORF">ADICEAN_00078</name>
</gene>
<evidence type="ECO:0000313" key="2">
    <source>
        <dbReference type="Proteomes" id="UP000011910"/>
    </source>
</evidence>
<dbReference type="Pfam" id="PF04134">
    <property type="entry name" value="DCC1-like"/>
    <property type="match status" value="1"/>
</dbReference>
<dbReference type="InterPro" id="IPR007263">
    <property type="entry name" value="DCC1-like"/>
</dbReference>
<dbReference type="AlphaFoldDB" id="M7NC50"/>
<dbReference type="PANTHER" id="PTHR33639">
    <property type="entry name" value="THIOL-DISULFIDE OXIDOREDUCTASE DCC"/>
    <property type="match status" value="1"/>
</dbReference>
<dbReference type="PANTHER" id="PTHR33639:SF2">
    <property type="entry name" value="DUF393 DOMAIN-CONTAINING PROTEIN"/>
    <property type="match status" value="1"/>
</dbReference>
<dbReference type="EMBL" id="AODQ01000001">
    <property type="protein sequence ID" value="EMR04807.1"/>
    <property type="molecule type" value="Genomic_DNA"/>
</dbReference>
<keyword evidence="2" id="KW-1185">Reference proteome</keyword>
<dbReference type="Proteomes" id="UP000011910">
    <property type="component" value="Unassembled WGS sequence"/>
</dbReference>
<comment type="caution">
    <text evidence="1">The sequence shown here is derived from an EMBL/GenBank/DDBJ whole genome shotgun (WGS) entry which is preliminary data.</text>
</comment>
<name>M7NC50_9BACT</name>
<dbReference type="eggNOG" id="COG3011">
    <property type="taxonomic scope" value="Bacteria"/>
</dbReference>
<reference evidence="1 2" key="1">
    <citation type="journal article" date="2013" name="Genome Announc.">
        <title>Draft Genome Sequence of Cesiribacter andamanensis Strain AMV16T, Isolated from a Soil Sample from a Mud Volcano in the Andaman Islands, India.</title>
        <authorList>
            <person name="Shivaji S."/>
            <person name="Ara S."/>
            <person name="Begum Z."/>
            <person name="Srinivas T.N."/>
            <person name="Singh A."/>
            <person name="Kumar Pinnaka A."/>
        </authorList>
    </citation>
    <scope>NUCLEOTIDE SEQUENCE [LARGE SCALE GENOMIC DNA]</scope>
    <source>
        <strain evidence="1 2">AMV16</strain>
    </source>
</reference>
<evidence type="ECO:0008006" key="3">
    <source>
        <dbReference type="Google" id="ProtNLM"/>
    </source>
</evidence>
<protein>
    <recommendedName>
        <fullName evidence="3">Thiol-disulfide oxidoreductase DCC</fullName>
    </recommendedName>
</protein>
<dbReference type="InterPro" id="IPR052927">
    <property type="entry name" value="DCC_oxidoreductase"/>
</dbReference>
<sequence>MEQKTAAIPPKARPEALLQAGTRAIVLFDGVCNLCKGAVDFIIRHDAHERFAFASLQSEAGQALLRFYELPTADFDSMVLLKEGRLYQKSEAALQIAGELGGLWKLFTPFLLLPRPLRDGLYSVIARNRYRFLVSGRAAGYPPLGSAGVFWVDIIWK</sequence>
<proteinExistence type="predicted"/>
<organism evidence="1 2">
    <name type="scientific">Cesiribacter andamanensis AMV16</name>
    <dbReference type="NCBI Taxonomy" id="1279009"/>
    <lineage>
        <taxon>Bacteria</taxon>
        <taxon>Pseudomonadati</taxon>
        <taxon>Bacteroidota</taxon>
        <taxon>Cytophagia</taxon>
        <taxon>Cytophagales</taxon>
        <taxon>Cesiribacteraceae</taxon>
        <taxon>Cesiribacter</taxon>
    </lineage>
</organism>